<dbReference type="GO" id="GO:0017108">
    <property type="term" value="F:5'-flap endonuclease activity"/>
    <property type="evidence" value="ECO:0007669"/>
    <property type="project" value="TreeGrafter"/>
</dbReference>
<dbReference type="Pfam" id="PF21202">
    <property type="entry name" value="SLX1_C"/>
    <property type="match status" value="1"/>
</dbReference>
<dbReference type="InterPro" id="IPR050381">
    <property type="entry name" value="SLX1_endonuclease"/>
</dbReference>
<protein>
    <submittedName>
        <fullName evidence="2">RING-type domain-containing protein</fullName>
    </submittedName>
</protein>
<evidence type="ECO:0000259" key="1">
    <source>
        <dbReference type="Pfam" id="PF21202"/>
    </source>
</evidence>
<dbReference type="AlphaFoldDB" id="A0A5K3EIS9"/>
<dbReference type="InterPro" id="IPR048749">
    <property type="entry name" value="SLX1_C"/>
</dbReference>
<dbReference type="GO" id="GO:0008821">
    <property type="term" value="F:crossover junction DNA endonuclease activity"/>
    <property type="evidence" value="ECO:0007669"/>
    <property type="project" value="TreeGrafter"/>
</dbReference>
<organism evidence="2">
    <name type="scientific">Mesocestoides corti</name>
    <name type="common">Flatworm</name>
    <dbReference type="NCBI Taxonomy" id="53468"/>
    <lineage>
        <taxon>Eukaryota</taxon>
        <taxon>Metazoa</taxon>
        <taxon>Spiralia</taxon>
        <taxon>Lophotrochozoa</taxon>
        <taxon>Platyhelminthes</taxon>
        <taxon>Cestoda</taxon>
        <taxon>Eucestoda</taxon>
        <taxon>Cyclophyllidea</taxon>
        <taxon>Mesocestoididae</taxon>
        <taxon>Mesocestoides</taxon>
    </lineage>
</organism>
<sequence length="132" mass="15150">MLRVRPWNRLGLTVRWLNQEYVQEFPVELQPPVHMPIVYGPIDSPESVVQSFHKPGAKCHLCQKPFEVESHHALTVLTCPANCENGFWHVICLAKHLTHNEQELLPLNGLCPSCKSADLLWPDLLKNQKRLV</sequence>
<feature type="domain" description="Structure-specific endonuclease subunit SLX1 C-terminal" evidence="1">
    <location>
        <begin position="58"/>
        <end position="124"/>
    </location>
</feature>
<dbReference type="InterPro" id="IPR013083">
    <property type="entry name" value="Znf_RING/FYVE/PHD"/>
</dbReference>
<name>A0A5K3EIS9_MESCO</name>
<reference evidence="2" key="1">
    <citation type="submission" date="2019-11" db="UniProtKB">
        <authorList>
            <consortium name="WormBaseParasite"/>
        </authorList>
    </citation>
    <scope>IDENTIFICATION</scope>
</reference>
<evidence type="ECO:0000313" key="2">
    <source>
        <dbReference type="WBParaSite" id="MCU_000889-RA"/>
    </source>
</evidence>
<dbReference type="PANTHER" id="PTHR20208">
    <property type="entry name" value="STRUCTURE-SPECIFIC ENDONUCLEASE SUBUNIT SLX1"/>
    <property type="match status" value="1"/>
</dbReference>
<dbReference type="Gene3D" id="3.30.40.10">
    <property type="entry name" value="Zinc/RING finger domain, C3HC4 (zinc finger)"/>
    <property type="match status" value="1"/>
</dbReference>
<proteinExistence type="predicted"/>
<dbReference type="PANTHER" id="PTHR20208:SF10">
    <property type="entry name" value="STRUCTURE-SPECIFIC ENDONUCLEASE SUBUNIT SLX1"/>
    <property type="match status" value="1"/>
</dbReference>
<dbReference type="GO" id="GO:0000724">
    <property type="term" value="P:double-strand break repair via homologous recombination"/>
    <property type="evidence" value="ECO:0007669"/>
    <property type="project" value="TreeGrafter"/>
</dbReference>
<dbReference type="GO" id="GO:0033557">
    <property type="term" value="C:Slx1-Slx4 complex"/>
    <property type="evidence" value="ECO:0007669"/>
    <property type="project" value="TreeGrafter"/>
</dbReference>
<dbReference type="WBParaSite" id="MCU_000889-RA">
    <property type="protein sequence ID" value="MCU_000889-RA"/>
    <property type="gene ID" value="MCU_000889"/>
</dbReference>
<accession>A0A5K3EIS9</accession>